<feature type="domain" description="CSC1/OSCA1-like cytosolic" evidence="11">
    <location>
        <begin position="206"/>
        <end position="388"/>
    </location>
</feature>
<evidence type="ECO:0000313" key="12">
    <source>
        <dbReference type="EMBL" id="ORX44793.1"/>
    </source>
</evidence>
<dbReference type="PANTHER" id="PTHR13018">
    <property type="entry name" value="PROBABLE MEMBRANE PROTEIN DUF221-RELATED"/>
    <property type="match status" value="1"/>
</dbReference>
<dbReference type="PANTHER" id="PTHR13018:SF149">
    <property type="entry name" value="DOMAIN PROTEIN, PUTATIVE (AFU_ORTHOLOGUE AFUA_3G11660)-RELATED"/>
    <property type="match status" value="1"/>
</dbReference>
<evidence type="ECO:0000256" key="2">
    <source>
        <dbReference type="ARBA" id="ARBA00007779"/>
    </source>
</evidence>
<evidence type="ECO:0000256" key="4">
    <source>
        <dbReference type="ARBA" id="ARBA00022692"/>
    </source>
</evidence>
<dbReference type="EMBL" id="MCGT01000046">
    <property type="protein sequence ID" value="ORX44793.1"/>
    <property type="molecule type" value="Genomic_DNA"/>
</dbReference>
<name>A0A1X2G4L7_9FUNG</name>
<feature type="region of interest" description="Disordered" evidence="7">
    <location>
        <begin position="945"/>
        <end position="972"/>
    </location>
</feature>
<evidence type="ECO:0000256" key="7">
    <source>
        <dbReference type="SAM" id="MobiDB-lite"/>
    </source>
</evidence>
<feature type="transmembrane region" description="Helical" evidence="8">
    <location>
        <begin position="108"/>
        <end position="127"/>
    </location>
</feature>
<proteinExistence type="inferred from homology"/>
<sequence length="1149" mass="131352">MGGIYVSFQDQKSQDSELNIKAMATQIGLNLAIAIAVMVGFCLLRPRNILIYAPKSKYSDESARPPTLSQQWYSWIKPLWTVRDDYLLPRVGYDAVLFIKFLRLIRTLLWIMTIIGLGALVPVNIVATMNTSVWPPSPGIEFLSISGINYANGKLVTNPNLLWYWAPFAATWFFSLVLIFALFWFTNQYRRLRERYFRTQTDDNAKTILISHLPKSIRTDKDMEDWAQLLIQLGFSYKECLLGRVNSKLTDLYEEHQLAVRHLEIALASYLNDGKKMKQRPTMRIGGFLGIGGQKVDVIEYYTKQVRDIEQEINTLRRGHSRGNGKTRSHDTKDDQPGHFGWVSFDKIKQAQGAISALNSMHKHQQHSDDSLIDARPSPDPHDLIWANLGLEPAARRIKRWAGRTVYWVFVFAWMLPIGALSATSNIVNIIRFLPNANDFISSHQPLMGIIQSWLSPIVMALFFMLLPLLFRFISKQQGYRTHTTVDGKVYLKLYIFFIFNNLLVFTLVNLFVGIFGQVRALIQDGSLPPGSDNLEQYIVQVAQNISDVSTFWINYVCTHGLGLTMELCQLVPLVTLLIKKWLTRPSPRQLHEYSQPPPFDYAQAYSILVFFFTIALLYSVMAPLILPFTLLYFSIASMVYKYTLMYIYVTKMESGGKMWPVLFYSFGFGMILFHIIMIIMLHLKGGNLQAYCLIPLPFLTLAFLWFSRKRLSDLDIIKDEHTWLEYGVPAALQPSPSSSPFDDQPARRPQLETAQVKVSSLKNRFRDPAVFHKLARPTVHDDVKHLLPMVYHQPQQVHSTPAYMSRAGDICLETKVVSTSNSHHLHISDDIGIDFCALNEEELNDDGLLDFDDLSDDDTMDEKDNALAKTGFNNNERPWCAFDERVQVEEQDNPFADAADAYHGQAQRGDYHARRPSDSSSVDWQPMERKGIISQLVDLYDGLPSELSLMDPPPHPASPTSTLPRRSRRHSAPSLHVMFAVPLPPPSSDDNDFPVNELHRAHTTRIAPPARQDSMAALLRRPSQPRLPNRSRAAQHLPQVEASTPYSPSTRRRRHSLAASRNLERQGNWIRHMDQWRQSRIEQPPHSLTRSTTLQPGAAGQHPHLLQRSNTEFIRTSSQMPYNIHADPDDHQRVRQTLTYLHDDPPNL</sequence>
<feature type="compositionally biased region" description="Polar residues" evidence="7">
    <location>
        <begin position="1087"/>
        <end position="1096"/>
    </location>
</feature>
<keyword evidence="3" id="KW-0813">Transport</keyword>
<evidence type="ECO:0000313" key="13">
    <source>
        <dbReference type="Proteomes" id="UP000242146"/>
    </source>
</evidence>
<reference evidence="12 13" key="1">
    <citation type="submission" date="2016-07" db="EMBL/GenBank/DDBJ databases">
        <title>Pervasive Adenine N6-methylation of Active Genes in Fungi.</title>
        <authorList>
            <consortium name="DOE Joint Genome Institute"/>
            <person name="Mondo S.J."/>
            <person name="Dannebaum R.O."/>
            <person name="Kuo R.C."/>
            <person name="Labutti K."/>
            <person name="Haridas S."/>
            <person name="Kuo A."/>
            <person name="Salamov A."/>
            <person name="Ahrendt S.R."/>
            <person name="Lipzen A."/>
            <person name="Sullivan W."/>
            <person name="Andreopoulos W.B."/>
            <person name="Clum A."/>
            <person name="Lindquist E."/>
            <person name="Daum C."/>
            <person name="Ramamoorthy G.K."/>
            <person name="Gryganskyi A."/>
            <person name="Culley D."/>
            <person name="Magnuson J.K."/>
            <person name="James T.Y."/>
            <person name="O'Malley M.A."/>
            <person name="Stajich J.E."/>
            <person name="Spatafora J.W."/>
            <person name="Visel A."/>
            <person name="Grigoriev I.V."/>
        </authorList>
    </citation>
    <scope>NUCLEOTIDE SEQUENCE [LARGE SCALE GENOMIC DNA]</scope>
    <source>
        <strain evidence="12 13">NRRL 3301</strain>
    </source>
</reference>
<dbReference type="GO" id="GO:0005227">
    <property type="term" value="F:calcium-activated cation channel activity"/>
    <property type="evidence" value="ECO:0007669"/>
    <property type="project" value="InterPro"/>
</dbReference>
<feature type="region of interest" description="Disordered" evidence="7">
    <location>
        <begin position="1023"/>
        <end position="1064"/>
    </location>
</feature>
<protein>
    <submittedName>
        <fullName evidence="12">DUF221-domain-containing protein</fullName>
    </submittedName>
</protein>
<keyword evidence="4 8" id="KW-0812">Transmembrane</keyword>
<comment type="subcellular location">
    <subcellularLocation>
        <location evidence="1">Membrane</location>
        <topology evidence="1">Multi-pass membrane protein</topology>
    </subcellularLocation>
</comment>
<evidence type="ECO:0000256" key="1">
    <source>
        <dbReference type="ARBA" id="ARBA00004141"/>
    </source>
</evidence>
<evidence type="ECO:0000256" key="5">
    <source>
        <dbReference type="ARBA" id="ARBA00022989"/>
    </source>
</evidence>
<comment type="similarity">
    <text evidence="2">Belongs to the CSC1 (TC 1.A.17) family.</text>
</comment>
<evidence type="ECO:0000259" key="9">
    <source>
        <dbReference type="Pfam" id="PF02714"/>
    </source>
</evidence>
<dbReference type="OrthoDB" id="2150324at2759"/>
<feature type="region of interest" description="Disordered" evidence="7">
    <location>
        <begin position="904"/>
        <end position="926"/>
    </location>
</feature>
<feature type="transmembrane region" description="Helical" evidence="8">
    <location>
        <begin position="454"/>
        <end position="474"/>
    </location>
</feature>
<evidence type="ECO:0000256" key="6">
    <source>
        <dbReference type="ARBA" id="ARBA00023136"/>
    </source>
</evidence>
<feature type="region of interest" description="Disordered" evidence="7">
    <location>
        <begin position="1083"/>
        <end position="1104"/>
    </location>
</feature>
<feature type="transmembrane region" description="Helical" evidence="8">
    <location>
        <begin position="662"/>
        <end position="683"/>
    </location>
</feature>
<feature type="domain" description="CSC1/OSCA1-like N-terminal transmembrane" evidence="10">
    <location>
        <begin position="23"/>
        <end position="183"/>
    </location>
</feature>
<feature type="transmembrane region" description="Helical" evidence="8">
    <location>
        <begin position="689"/>
        <end position="707"/>
    </location>
</feature>
<dbReference type="Pfam" id="PF13967">
    <property type="entry name" value="RSN1_TM"/>
    <property type="match status" value="1"/>
</dbReference>
<organism evidence="12 13">
    <name type="scientific">Hesseltinella vesiculosa</name>
    <dbReference type="NCBI Taxonomy" id="101127"/>
    <lineage>
        <taxon>Eukaryota</taxon>
        <taxon>Fungi</taxon>
        <taxon>Fungi incertae sedis</taxon>
        <taxon>Mucoromycota</taxon>
        <taxon>Mucoromycotina</taxon>
        <taxon>Mucoromycetes</taxon>
        <taxon>Mucorales</taxon>
        <taxon>Cunninghamellaceae</taxon>
        <taxon>Hesseltinella</taxon>
    </lineage>
</organism>
<feature type="compositionally biased region" description="Basic and acidic residues" evidence="7">
    <location>
        <begin position="328"/>
        <end position="337"/>
    </location>
</feature>
<feature type="compositionally biased region" description="Basic residues" evidence="7">
    <location>
        <begin position="317"/>
        <end position="327"/>
    </location>
</feature>
<accession>A0A1X2G4L7</accession>
<feature type="transmembrane region" description="Helical" evidence="8">
    <location>
        <begin position="625"/>
        <end position="650"/>
    </location>
</feature>
<dbReference type="AlphaFoldDB" id="A0A1X2G4L7"/>
<dbReference type="Pfam" id="PF14703">
    <property type="entry name" value="PHM7_cyt"/>
    <property type="match status" value="1"/>
</dbReference>
<dbReference type="InterPro" id="IPR027815">
    <property type="entry name" value="CSC1/OSCA1-like_cyt"/>
</dbReference>
<keyword evidence="13" id="KW-1185">Reference proteome</keyword>
<feature type="transmembrane region" description="Helical" evidence="8">
    <location>
        <begin position="600"/>
        <end position="619"/>
    </location>
</feature>
<dbReference type="InterPro" id="IPR045122">
    <property type="entry name" value="Csc1-like"/>
</dbReference>
<keyword evidence="6 8" id="KW-0472">Membrane</keyword>
<evidence type="ECO:0000259" key="11">
    <source>
        <dbReference type="Pfam" id="PF14703"/>
    </source>
</evidence>
<feature type="transmembrane region" description="Helical" evidence="8">
    <location>
        <begin position="23"/>
        <end position="44"/>
    </location>
</feature>
<feature type="transmembrane region" description="Helical" evidence="8">
    <location>
        <begin position="162"/>
        <end position="185"/>
    </location>
</feature>
<dbReference type="InterPro" id="IPR032880">
    <property type="entry name" value="CSC1/OSCA1-like_N"/>
</dbReference>
<feature type="domain" description="CSC1/OSCA1-like 7TM region" evidence="9">
    <location>
        <begin position="399"/>
        <end position="681"/>
    </location>
</feature>
<dbReference type="Pfam" id="PF02714">
    <property type="entry name" value="RSN1_7TM"/>
    <property type="match status" value="1"/>
</dbReference>
<comment type="caution">
    <text evidence="12">The sequence shown here is derived from an EMBL/GenBank/DDBJ whole genome shotgun (WGS) entry which is preliminary data.</text>
</comment>
<evidence type="ECO:0000256" key="3">
    <source>
        <dbReference type="ARBA" id="ARBA00022448"/>
    </source>
</evidence>
<evidence type="ECO:0000256" key="8">
    <source>
        <dbReference type="SAM" id="Phobius"/>
    </source>
</evidence>
<dbReference type="InterPro" id="IPR003864">
    <property type="entry name" value="CSC1/OSCA1-like_7TM"/>
</dbReference>
<dbReference type="GO" id="GO:0005886">
    <property type="term" value="C:plasma membrane"/>
    <property type="evidence" value="ECO:0007669"/>
    <property type="project" value="TreeGrafter"/>
</dbReference>
<evidence type="ECO:0000259" key="10">
    <source>
        <dbReference type="Pfam" id="PF13967"/>
    </source>
</evidence>
<feature type="transmembrane region" description="Helical" evidence="8">
    <location>
        <begin position="406"/>
        <end position="434"/>
    </location>
</feature>
<keyword evidence="5 8" id="KW-1133">Transmembrane helix</keyword>
<dbReference type="Proteomes" id="UP000242146">
    <property type="component" value="Unassembled WGS sequence"/>
</dbReference>
<feature type="transmembrane region" description="Helical" evidence="8">
    <location>
        <begin position="494"/>
        <end position="516"/>
    </location>
</feature>
<dbReference type="STRING" id="101127.A0A1X2G4L7"/>
<feature type="region of interest" description="Disordered" evidence="7">
    <location>
        <begin position="314"/>
        <end position="339"/>
    </location>
</feature>
<gene>
    <name evidence="12" type="ORF">DM01DRAFT_1340309</name>
</gene>